<dbReference type="Gene3D" id="3.40.50.620">
    <property type="entry name" value="HUPs"/>
    <property type="match status" value="1"/>
</dbReference>
<dbReference type="SUPFAM" id="SSF52374">
    <property type="entry name" value="Nucleotidylyl transferase"/>
    <property type="match status" value="1"/>
</dbReference>
<dbReference type="EMBL" id="CAUWAG010000003">
    <property type="protein sequence ID" value="CAJ2499737.1"/>
    <property type="molecule type" value="Genomic_DNA"/>
</dbReference>
<evidence type="ECO:0000259" key="1">
    <source>
        <dbReference type="Pfam" id="PF01467"/>
    </source>
</evidence>
<evidence type="ECO:0000313" key="3">
    <source>
        <dbReference type="Proteomes" id="UP001295740"/>
    </source>
</evidence>
<dbReference type="Pfam" id="PF01467">
    <property type="entry name" value="CTP_transf_like"/>
    <property type="match status" value="1"/>
</dbReference>
<dbReference type="GO" id="GO:0004140">
    <property type="term" value="F:dephospho-CoA kinase activity"/>
    <property type="evidence" value="ECO:0007669"/>
    <property type="project" value="TreeGrafter"/>
</dbReference>
<protein>
    <submittedName>
        <fullName evidence="2">Uu.00g025900.m01.CDS01</fullName>
    </submittedName>
</protein>
<reference evidence="2" key="1">
    <citation type="submission" date="2023-10" db="EMBL/GenBank/DDBJ databases">
        <authorList>
            <person name="Hackl T."/>
        </authorList>
    </citation>
    <scope>NUCLEOTIDE SEQUENCE</scope>
</reference>
<name>A0AAI8V801_9PEZI</name>
<organism evidence="2 3">
    <name type="scientific">Anthostomella pinea</name>
    <dbReference type="NCBI Taxonomy" id="933095"/>
    <lineage>
        <taxon>Eukaryota</taxon>
        <taxon>Fungi</taxon>
        <taxon>Dikarya</taxon>
        <taxon>Ascomycota</taxon>
        <taxon>Pezizomycotina</taxon>
        <taxon>Sordariomycetes</taxon>
        <taxon>Xylariomycetidae</taxon>
        <taxon>Xylariales</taxon>
        <taxon>Xylariaceae</taxon>
        <taxon>Anthostomella</taxon>
    </lineage>
</organism>
<dbReference type="PANTHER" id="PTHR10695">
    <property type="entry name" value="DEPHOSPHO-COA KINASE-RELATED"/>
    <property type="match status" value="1"/>
</dbReference>
<comment type="caution">
    <text evidence="2">The sequence shown here is derived from an EMBL/GenBank/DDBJ whole genome shotgun (WGS) entry which is preliminary data.</text>
</comment>
<evidence type="ECO:0000313" key="2">
    <source>
        <dbReference type="EMBL" id="CAJ2499737.1"/>
    </source>
</evidence>
<dbReference type="AlphaFoldDB" id="A0AAI8V801"/>
<dbReference type="InterPro" id="IPR004821">
    <property type="entry name" value="Cyt_trans-like"/>
</dbReference>
<sequence length="404" mass="44036">MADQLPSLLLLPPPPHPANRAALKAAFEPPLKAAISRLKDEKADQHASILIVGLASPILRGTSLRQKSLSWPEAQSVVAGIYSIVSVICAQLSVPSHMYAGPGSVDVRVLLIDHDPSAPPPKDFKPAIEPNNTVVPDLATFASAYHPWKYIFHTSNEPGYQILSTYLKLAEPVQTLKQDQLIAVQGGLALNVAPTDRSQSSQQTEPHNIMCLGGTFDHLHPGHKLLLTAAVLLLNVPEKGTAGPCRFIIGVTGDELLKRKKYAELVQPWNVRAMSIMDFLSSILRLSKDGWNGAEQPKLDSGSGELVSRFRDDTIEIQCVEIQDAFGPTITAEDMDALVVSGETRSGGNAVNERRRELDWRQLEIFEVDVLDADDVVDGPTKTQDFASKISSTAIRQKKAESRI</sequence>
<feature type="domain" description="Cytidyltransferase-like" evidence="1">
    <location>
        <begin position="212"/>
        <end position="398"/>
    </location>
</feature>
<proteinExistence type="predicted"/>
<dbReference type="PANTHER" id="PTHR10695:SF46">
    <property type="entry name" value="BIFUNCTIONAL COENZYME A SYNTHASE-RELATED"/>
    <property type="match status" value="1"/>
</dbReference>
<dbReference type="Proteomes" id="UP001295740">
    <property type="component" value="Unassembled WGS sequence"/>
</dbReference>
<dbReference type="GO" id="GO:0015937">
    <property type="term" value="P:coenzyme A biosynthetic process"/>
    <property type="evidence" value="ECO:0007669"/>
    <property type="project" value="TreeGrafter"/>
</dbReference>
<keyword evidence="3" id="KW-1185">Reference proteome</keyword>
<dbReference type="InterPro" id="IPR014729">
    <property type="entry name" value="Rossmann-like_a/b/a_fold"/>
</dbReference>
<gene>
    <name evidence="2" type="ORF">KHLLAP_LOCUS205</name>
</gene>
<accession>A0AAI8V801</accession>